<feature type="modified residue" description="4-aspartylphosphate" evidence="7">
    <location>
        <position position="53"/>
    </location>
</feature>
<dbReference type="PANTHER" id="PTHR32071:SF57">
    <property type="entry name" value="C4-DICARBOXYLATE TRANSPORT TRANSCRIPTIONAL REGULATORY PROTEIN DCTD"/>
    <property type="match status" value="1"/>
</dbReference>
<dbReference type="Gene3D" id="3.40.50.2300">
    <property type="match status" value="1"/>
</dbReference>
<dbReference type="Pfam" id="PF00158">
    <property type="entry name" value="Sigma54_activat"/>
    <property type="match status" value="1"/>
</dbReference>
<name>A0A7V5LJF2_CALAY</name>
<dbReference type="InterPro" id="IPR027417">
    <property type="entry name" value="P-loop_NTPase"/>
</dbReference>
<feature type="domain" description="Sigma-54 factor interaction" evidence="8">
    <location>
        <begin position="140"/>
        <end position="369"/>
    </location>
</feature>
<dbReference type="Gene3D" id="1.10.8.60">
    <property type="match status" value="1"/>
</dbReference>
<keyword evidence="2" id="KW-0547">Nucleotide-binding</keyword>
<evidence type="ECO:0000256" key="4">
    <source>
        <dbReference type="ARBA" id="ARBA00023012"/>
    </source>
</evidence>
<protein>
    <submittedName>
        <fullName evidence="10">Sigma-54-dependent Fis family transcriptional regulator</fullName>
    </submittedName>
</protein>
<dbReference type="PROSITE" id="PS00675">
    <property type="entry name" value="SIGMA54_INTERACT_1"/>
    <property type="match status" value="1"/>
</dbReference>
<dbReference type="SMART" id="SM00448">
    <property type="entry name" value="REC"/>
    <property type="match status" value="1"/>
</dbReference>
<dbReference type="InterPro" id="IPR002078">
    <property type="entry name" value="Sigma_54_int"/>
</dbReference>
<evidence type="ECO:0000259" key="9">
    <source>
        <dbReference type="PROSITE" id="PS50110"/>
    </source>
</evidence>
<accession>A0A7V5LJF2</accession>
<keyword evidence="6" id="KW-0804">Transcription</keyword>
<gene>
    <name evidence="10" type="ORF">ENL21_09865</name>
</gene>
<dbReference type="PROSITE" id="PS50110">
    <property type="entry name" value="RESPONSE_REGULATORY"/>
    <property type="match status" value="1"/>
</dbReference>
<dbReference type="Proteomes" id="UP000886111">
    <property type="component" value="Unassembled WGS sequence"/>
</dbReference>
<dbReference type="InterPro" id="IPR009057">
    <property type="entry name" value="Homeodomain-like_sf"/>
</dbReference>
<dbReference type="CDD" id="cd00009">
    <property type="entry name" value="AAA"/>
    <property type="match status" value="1"/>
</dbReference>
<dbReference type="InterPro" id="IPR001789">
    <property type="entry name" value="Sig_transdc_resp-reg_receiver"/>
</dbReference>
<organism evidence="10">
    <name type="scientific">Caldithrix abyssi</name>
    <dbReference type="NCBI Taxonomy" id="187145"/>
    <lineage>
        <taxon>Bacteria</taxon>
        <taxon>Pseudomonadati</taxon>
        <taxon>Calditrichota</taxon>
        <taxon>Calditrichia</taxon>
        <taxon>Calditrichales</taxon>
        <taxon>Calditrichaceae</taxon>
        <taxon>Caldithrix</taxon>
    </lineage>
</organism>
<dbReference type="SUPFAM" id="SSF46689">
    <property type="entry name" value="Homeodomain-like"/>
    <property type="match status" value="1"/>
</dbReference>
<evidence type="ECO:0000256" key="7">
    <source>
        <dbReference type="PROSITE-ProRule" id="PRU00169"/>
    </source>
</evidence>
<reference evidence="10" key="1">
    <citation type="journal article" date="2020" name="mSystems">
        <title>Genome- and Community-Level Interaction Insights into Carbon Utilization and Element Cycling Functions of Hydrothermarchaeota in Hydrothermal Sediment.</title>
        <authorList>
            <person name="Zhou Z."/>
            <person name="Liu Y."/>
            <person name="Xu W."/>
            <person name="Pan J."/>
            <person name="Luo Z.H."/>
            <person name="Li M."/>
        </authorList>
    </citation>
    <scope>NUCLEOTIDE SEQUENCE [LARGE SCALE GENOMIC DNA]</scope>
    <source>
        <strain evidence="10">HyVt-76</strain>
    </source>
</reference>
<dbReference type="AlphaFoldDB" id="A0A7V5LJF2"/>
<keyword evidence="1 7" id="KW-0597">Phosphoprotein</keyword>
<evidence type="ECO:0000259" key="8">
    <source>
        <dbReference type="PROSITE" id="PS50045"/>
    </source>
</evidence>
<sequence>MSYRILVVDDDENLLKSLNKILSLQHYSVDAISNPMQVEKLLERNQYHSVLLDVKMPGINGLELLKIIMQKSILTPVIMVSGQSNIEIAMRAIKEGAYDFVEKPIDPDRLLIVLKHALQHQELVEAREKITQELLKNFKMVGKSVALRNISDTIEKIAKTNIKVLITGESGTGKELVAKAIHYNSNRQTKRLSEINCAAIPRDLLENELFGHKKGAFSGAISDYDGQFLETNGGTLFLDEIGDMDIHLQAKLLRVLEENEVNVIGDTTPKKVDVRIISATNKDIEQLIKSGKLRKDLMFRLNGIRIHIPPLRERKEDILPLAYHFLNKFNDSHNRQILKINRQAESYLLNYNWPGNVRELMSVMERLVVFIKGNEITIEDIHRVFNNMNISPTAYSDVIPNLENKLADLRTAHEIFEKNYILEVLEQTDWKKSEAAQILGIDRTNLYKKMRKHGII</sequence>
<dbReference type="Pfam" id="PF25601">
    <property type="entry name" value="AAA_lid_14"/>
    <property type="match status" value="1"/>
</dbReference>
<evidence type="ECO:0000313" key="10">
    <source>
        <dbReference type="EMBL" id="HHE56078.1"/>
    </source>
</evidence>
<keyword evidence="5" id="KW-0805">Transcription regulation</keyword>
<dbReference type="PANTHER" id="PTHR32071">
    <property type="entry name" value="TRANSCRIPTIONAL REGULATORY PROTEIN"/>
    <property type="match status" value="1"/>
</dbReference>
<dbReference type="InterPro" id="IPR002197">
    <property type="entry name" value="HTH_Fis"/>
</dbReference>
<dbReference type="Gene3D" id="3.40.50.300">
    <property type="entry name" value="P-loop containing nucleotide triphosphate hydrolases"/>
    <property type="match status" value="1"/>
</dbReference>
<keyword evidence="3" id="KW-0067">ATP-binding</keyword>
<evidence type="ECO:0000256" key="1">
    <source>
        <dbReference type="ARBA" id="ARBA00022553"/>
    </source>
</evidence>
<proteinExistence type="predicted"/>
<evidence type="ECO:0000256" key="3">
    <source>
        <dbReference type="ARBA" id="ARBA00022840"/>
    </source>
</evidence>
<dbReference type="Gene3D" id="1.10.10.60">
    <property type="entry name" value="Homeodomain-like"/>
    <property type="match status" value="1"/>
</dbReference>
<dbReference type="PRINTS" id="PR01590">
    <property type="entry name" value="HTHFIS"/>
</dbReference>
<dbReference type="GO" id="GO:0006355">
    <property type="term" value="P:regulation of DNA-templated transcription"/>
    <property type="evidence" value="ECO:0007669"/>
    <property type="project" value="InterPro"/>
</dbReference>
<dbReference type="GO" id="GO:0005524">
    <property type="term" value="F:ATP binding"/>
    <property type="evidence" value="ECO:0007669"/>
    <property type="project" value="UniProtKB-KW"/>
</dbReference>
<dbReference type="EMBL" id="DRTD01000743">
    <property type="protein sequence ID" value="HHE56078.1"/>
    <property type="molecule type" value="Genomic_DNA"/>
</dbReference>
<dbReference type="InterPro" id="IPR011006">
    <property type="entry name" value="CheY-like_superfamily"/>
</dbReference>
<evidence type="ECO:0000256" key="5">
    <source>
        <dbReference type="ARBA" id="ARBA00023015"/>
    </source>
</evidence>
<dbReference type="InterPro" id="IPR003593">
    <property type="entry name" value="AAA+_ATPase"/>
</dbReference>
<dbReference type="SUPFAM" id="SSF52172">
    <property type="entry name" value="CheY-like"/>
    <property type="match status" value="1"/>
</dbReference>
<comment type="caution">
    <text evidence="10">The sequence shown here is derived from an EMBL/GenBank/DDBJ whole genome shotgun (WGS) entry which is preliminary data.</text>
</comment>
<dbReference type="GO" id="GO:0043565">
    <property type="term" value="F:sequence-specific DNA binding"/>
    <property type="evidence" value="ECO:0007669"/>
    <property type="project" value="InterPro"/>
</dbReference>
<dbReference type="Pfam" id="PF00072">
    <property type="entry name" value="Response_reg"/>
    <property type="match status" value="1"/>
</dbReference>
<keyword evidence="4" id="KW-0902">Two-component regulatory system</keyword>
<dbReference type="InterPro" id="IPR058031">
    <property type="entry name" value="AAA_lid_NorR"/>
</dbReference>
<dbReference type="PROSITE" id="PS50045">
    <property type="entry name" value="SIGMA54_INTERACT_4"/>
    <property type="match status" value="1"/>
</dbReference>
<dbReference type="SMART" id="SM00382">
    <property type="entry name" value="AAA"/>
    <property type="match status" value="1"/>
</dbReference>
<dbReference type="GO" id="GO:0000160">
    <property type="term" value="P:phosphorelay signal transduction system"/>
    <property type="evidence" value="ECO:0007669"/>
    <property type="project" value="UniProtKB-KW"/>
</dbReference>
<evidence type="ECO:0000256" key="2">
    <source>
        <dbReference type="ARBA" id="ARBA00022741"/>
    </source>
</evidence>
<dbReference type="InterPro" id="IPR025662">
    <property type="entry name" value="Sigma_54_int_dom_ATP-bd_1"/>
</dbReference>
<dbReference type="FunFam" id="3.40.50.2300:FF:000018">
    <property type="entry name" value="DNA-binding transcriptional regulator NtrC"/>
    <property type="match status" value="1"/>
</dbReference>
<feature type="domain" description="Response regulatory" evidence="9">
    <location>
        <begin position="4"/>
        <end position="118"/>
    </location>
</feature>
<dbReference type="Pfam" id="PF02954">
    <property type="entry name" value="HTH_8"/>
    <property type="match status" value="1"/>
</dbReference>
<dbReference type="FunFam" id="3.40.50.300:FF:000006">
    <property type="entry name" value="DNA-binding transcriptional regulator NtrC"/>
    <property type="match status" value="1"/>
</dbReference>
<dbReference type="SUPFAM" id="SSF52540">
    <property type="entry name" value="P-loop containing nucleoside triphosphate hydrolases"/>
    <property type="match status" value="1"/>
</dbReference>
<evidence type="ECO:0000256" key="6">
    <source>
        <dbReference type="ARBA" id="ARBA00023163"/>
    </source>
</evidence>